<accession>A0AAD4MQF8</accession>
<proteinExistence type="predicted"/>
<dbReference type="InterPro" id="IPR016181">
    <property type="entry name" value="Acyl_CoA_acyltransferase"/>
</dbReference>
<dbReference type="AlphaFoldDB" id="A0AAD4MQF8"/>
<organism evidence="4 5">
    <name type="scientific">Ditylenchus destructor</name>
    <dbReference type="NCBI Taxonomy" id="166010"/>
    <lineage>
        <taxon>Eukaryota</taxon>
        <taxon>Metazoa</taxon>
        <taxon>Ecdysozoa</taxon>
        <taxon>Nematoda</taxon>
        <taxon>Chromadorea</taxon>
        <taxon>Rhabditida</taxon>
        <taxon>Tylenchina</taxon>
        <taxon>Tylenchomorpha</taxon>
        <taxon>Sphaerularioidea</taxon>
        <taxon>Anguinidae</taxon>
        <taxon>Anguininae</taxon>
        <taxon>Ditylenchus</taxon>
    </lineage>
</organism>
<dbReference type="PROSITE" id="PS51186">
    <property type="entry name" value="GNAT"/>
    <property type="match status" value="1"/>
</dbReference>
<evidence type="ECO:0000313" key="4">
    <source>
        <dbReference type="EMBL" id="KAI1697887.1"/>
    </source>
</evidence>
<keyword evidence="2" id="KW-0812">Transmembrane</keyword>
<dbReference type="Gene3D" id="3.40.630.30">
    <property type="match status" value="1"/>
</dbReference>
<evidence type="ECO:0000313" key="5">
    <source>
        <dbReference type="Proteomes" id="UP001201812"/>
    </source>
</evidence>
<comment type="caution">
    <text evidence="4">The sequence shown here is derived from an EMBL/GenBank/DDBJ whole genome shotgun (WGS) entry which is preliminary data.</text>
</comment>
<dbReference type="Pfam" id="PF00583">
    <property type="entry name" value="Acetyltransf_1"/>
    <property type="match status" value="1"/>
</dbReference>
<dbReference type="CDD" id="cd04301">
    <property type="entry name" value="NAT_SF"/>
    <property type="match status" value="1"/>
</dbReference>
<evidence type="ECO:0000259" key="3">
    <source>
        <dbReference type="PROSITE" id="PS51186"/>
    </source>
</evidence>
<evidence type="ECO:0000256" key="2">
    <source>
        <dbReference type="SAM" id="Phobius"/>
    </source>
</evidence>
<protein>
    <submittedName>
        <fullName evidence="4">Acetyltransferase (GNAT) family domain-containing protein</fullName>
    </submittedName>
</protein>
<feature type="domain" description="N-acetyltransferase" evidence="3">
    <location>
        <begin position="51"/>
        <end position="189"/>
    </location>
</feature>
<evidence type="ECO:0000256" key="1">
    <source>
        <dbReference type="SAM" id="MobiDB-lite"/>
    </source>
</evidence>
<dbReference type="InterPro" id="IPR000182">
    <property type="entry name" value="GNAT_dom"/>
</dbReference>
<keyword evidence="2" id="KW-1133">Transmembrane helix</keyword>
<keyword evidence="2" id="KW-0472">Membrane</keyword>
<feature type="transmembrane region" description="Helical" evidence="2">
    <location>
        <begin position="53"/>
        <end position="74"/>
    </location>
</feature>
<dbReference type="EMBL" id="JAKKPZ010000245">
    <property type="protein sequence ID" value="KAI1697887.1"/>
    <property type="molecule type" value="Genomic_DNA"/>
</dbReference>
<dbReference type="SUPFAM" id="SSF55729">
    <property type="entry name" value="Acyl-CoA N-acyltransferases (Nat)"/>
    <property type="match status" value="1"/>
</dbReference>
<gene>
    <name evidence="4" type="ORF">DdX_18224</name>
</gene>
<feature type="compositionally biased region" description="Polar residues" evidence="1">
    <location>
        <begin position="19"/>
        <end position="36"/>
    </location>
</feature>
<feature type="compositionally biased region" description="Basic and acidic residues" evidence="1">
    <location>
        <begin position="1"/>
        <end position="18"/>
    </location>
</feature>
<feature type="region of interest" description="Disordered" evidence="1">
    <location>
        <begin position="1"/>
        <end position="43"/>
    </location>
</feature>
<dbReference type="GO" id="GO:0016747">
    <property type="term" value="F:acyltransferase activity, transferring groups other than amino-acyl groups"/>
    <property type="evidence" value="ECO:0007669"/>
    <property type="project" value="InterPro"/>
</dbReference>
<dbReference type="Proteomes" id="UP001201812">
    <property type="component" value="Unassembled WGS sequence"/>
</dbReference>
<reference evidence="4" key="1">
    <citation type="submission" date="2022-01" db="EMBL/GenBank/DDBJ databases">
        <title>Genome Sequence Resource for Two Populations of Ditylenchus destructor, the Migratory Endoparasitic Phytonematode.</title>
        <authorList>
            <person name="Zhang H."/>
            <person name="Lin R."/>
            <person name="Xie B."/>
        </authorList>
    </citation>
    <scope>NUCLEOTIDE SEQUENCE</scope>
    <source>
        <strain evidence="4">BazhouSP</strain>
    </source>
</reference>
<name>A0AAD4MQF8_9BILA</name>
<keyword evidence="5" id="KW-1185">Reference proteome</keyword>
<sequence>MRVEQIMDGISETHDKSSGEPSANQTPVTNAANVDNGQKRNEKRQKSNYEIKITLFPSIMMKYLMAVFLISLFMGAAGNKKEWKVTFAEGTENTPPRIYCNDHPTSNLIFNRYGSRIRIEELDVDKPLRGKGIARALMTELFKIVEKEHIQEMELLVNGGPGNEAAAGLYDKFGFKWFKDTNFMTWKRQ</sequence>